<gene>
    <name evidence="10" type="ORF">A1359_08985</name>
</gene>
<dbReference type="InterPro" id="IPR001638">
    <property type="entry name" value="Solute-binding_3/MltF_N"/>
</dbReference>
<protein>
    <recommendedName>
        <fullName evidence="9">Solute-binding protein family 3/N-terminal domain-containing protein</fullName>
    </recommendedName>
</protein>
<dbReference type="AlphaFoldDB" id="A0A177NG28"/>
<feature type="transmembrane region" description="Helical" evidence="8">
    <location>
        <begin position="42"/>
        <end position="62"/>
    </location>
</feature>
<dbReference type="SUPFAM" id="SSF118215">
    <property type="entry name" value="Proton glutamate symport protein"/>
    <property type="match status" value="1"/>
</dbReference>
<keyword evidence="7 8" id="KW-0472">Membrane</keyword>
<dbReference type="SUPFAM" id="SSF53850">
    <property type="entry name" value="Periplasmic binding protein-like II"/>
    <property type="match status" value="1"/>
</dbReference>
<evidence type="ECO:0000256" key="2">
    <source>
        <dbReference type="ARBA" id="ARBA00010333"/>
    </source>
</evidence>
<organism evidence="10 11">
    <name type="scientific">Methylomonas lenta</name>
    <dbReference type="NCBI Taxonomy" id="980561"/>
    <lineage>
        <taxon>Bacteria</taxon>
        <taxon>Pseudomonadati</taxon>
        <taxon>Pseudomonadota</taxon>
        <taxon>Gammaproteobacteria</taxon>
        <taxon>Methylococcales</taxon>
        <taxon>Methylococcaceae</taxon>
        <taxon>Methylomonas</taxon>
    </lineage>
</organism>
<dbReference type="OrthoDB" id="9791339at2"/>
<dbReference type="STRING" id="980561.A1359_08985"/>
<dbReference type="InterPro" id="IPR001991">
    <property type="entry name" value="Na-dicarboxylate_symporter"/>
</dbReference>
<evidence type="ECO:0000256" key="8">
    <source>
        <dbReference type="SAM" id="Phobius"/>
    </source>
</evidence>
<feature type="transmembrane region" description="Helical" evidence="8">
    <location>
        <begin position="294"/>
        <end position="313"/>
    </location>
</feature>
<dbReference type="Gene3D" id="3.40.190.10">
    <property type="entry name" value="Periplasmic binding protein-like II"/>
    <property type="match status" value="2"/>
</dbReference>
<dbReference type="Gene3D" id="1.10.3860.10">
    <property type="entry name" value="Sodium:dicarboxylate symporter"/>
    <property type="match status" value="1"/>
</dbReference>
<accession>A0A177NG28</accession>
<evidence type="ECO:0000259" key="9">
    <source>
        <dbReference type="SMART" id="SM00062"/>
    </source>
</evidence>
<evidence type="ECO:0000256" key="4">
    <source>
        <dbReference type="ARBA" id="ARBA00022692"/>
    </source>
</evidence>
<feature type="transmembrane region" description="Helical" evidence="8">
    <location>
        <begin position="74"/>
        <end position="96"/>
    </location>
</feature>
<keyword evidence="3" id="KW-0813">Transport</keyword>
<keyword evidence="5" id="KW-0732">Signal</keyword>
<feature type="transmembrane region" description="Helical" evidence="8">
    <location>
        <begin position="206"/>
        <end position="233"/>
    </location>
</feature>
<keyword evidence="11" id="KW-1185">Reference proteome</keyword>
<comment type="similarity">
    <text evidence="2">Belongs to the bacterial solute-binding protein 3 family.</text>
</comment>
<feature type="transmembrane region" description="Helical" evidence="8">
    <location>
        <begin position="325"/>
        <end position="348"/>
    </location>
</feature>
<sequence>MLNKLSFSSKVLLALLFGIITGIVFGESVAWLNIVGTAFIKLLQIPVIPYIFLSLVVGLGSLSVNQAKEIAKKFGLMLVIFWTLGLLVVFALSLSFPEWQSSQFFNATQITLPAEINYFDLYIPSNPFKSFSEGTIPAVVIFSGFLGLALINIENKEYFLAPAKTLIDALSKITKTTITLLPLGIFTLSAAAAGTLYPDDFEKLQIYFLLFIVAALILSLWVMPLFVSAITPFKYRDIVQDCRDILVTAFATGNLFILLPTIIETCNDIFIKYQLQSEETNNYNEIIIPVAYNFPHLGNILSLSFILFSAWFNEADLDYTQNIALAFNGIFSLFASTHISIPFLLNTLHMPADMYQLYLAGDVITRRFSSLTAAVFFLSITLTTTALLVNVTRFNLRRILRFLGLTIGMIASFILIDHSIFTKMLPSQQDLSTSLRQMQVDWDSPSQIQYTLPKTDHLGEHPATPEQIIKRGYLRIGFNPDRVPFSYYNVNHKLVGFDVEMMNHLATALGVKLELIPFDNQSNLYAALDNLQIDIVISGVQINERYISKVLYTQPTMTLTTALIVKDYRQKEFLDFSTFQDKSLKLATLEHYPRMSFVQRNFPDIKISKITSIKEFFDADETEFDGLISSVEEGMTLTMLYPEYAVSFDKNRIHRFPVSYAVHNQNLLLHATLNSWLDIQRTTGRSEQLYQYWIEGQGAVNKAPRRSIIDYFSHQSSTTSPKQQ</sequence>
<evidence type="ECO:0000256" key="3">
    <source>
        <dbReference type="ARBA" id="ARBA00022448"/>
    </source>
</evidence>
<evidence type="ECO:0000256" key="5">
    <source>
        <dbReference type="ARBA" id="ARBA00022729"/>
    </source>
</evidence>
<evidence type="ECO:0000256" key="6">
    <source>
        <dbReference type="ARBA" id="ARBA00022989"/>
    </source>
</evidence>
<comment type="caution">
    <text evidence="10">The sequence shown here is derived from an EMBL/GenBank/DDBJ whole genome shotgun (WGS) entry which is preliminary data.</text>
</comment>
<proteinExistence type="inferred from homology"/>
<evidence type="ECO:0000313" key="11">
    <source>
        <dbReference type="Proteomes" id="UP000078476"/>
    </source>
</evidence>
<dbReference type="PANTHER" id="PTHR35936">
    <property type="entry name" value="MEMBRANE-BOUND LYTIC MUREIN TRANSGLYCOSYLASE F"/>
    <property type="match status" value="1"/>
</dbReference>
<feature type="transmembrane region" description="Helical" evidence="8">
    <location>
        <begin position="245"/>
        <end position="263"/>
    </location>
</feature>
<evidence type="ECO:0000256" key="7">
    <source>
        <dbReference type="ARBA" id="ARBA00023136"/>
    </source>
</evidence>
<dbReference type="RefSeq" id="WP_066981859.1">
    <property type="nucleotide sequence ID" value="NZ_LUUI01000098.1"/>
</dbReference>
<name>A0A177NG28_9GAMM</name>
<feature type="transmembrane region" description="Helical" evidence="8">
    <location>
        <begin position="173"/>
        <end position="194"/>
    </location>
</feature>
<feature type="transmembrane region" description="Helical" evidence="8">
    <location>
        <begin position="368"/>
        <end position="390"/>
    </location>
</feature>
<dbReference type="SMART" id="SM00062">
    <property type="entry name" value="PBPb"/>
    <property type="match status" value="1"/>
</dbReference>
<dbReference type="GO" id="GO:0016020">
    <property type="term" value="C:membrane"/>
    <property type="evidence" value="ECO:0007669"/>
    <property type="project" value="UniProtKB-SubCell"/>
</dbReference>
<reference evidence="10 11" key="1">
    <citation type="submission" date="2016-03" db="EMBL/GenBank/DDBJ databases">
        <authorList>
            <person name="Ploux O."/>
        </authorList>
    </citation>
    <scope>NUCLEOTIDE SEQUENCE [LARGE SCALE GENOMIC DNA]</scope>
    <source>
        <strain evidence="10 11">R-45370</strain>
    </source>
</reference>
<dbReference type="InterPro" id="IPR036458">
    <property type="entry name" value="Na:dicarbo_symporter_sf"/>
</dbReference>
<evidence type="ECO:0000256" key="1">
    <source>
        <dbReference type="ARBA" id="ARBA00004141"/>
    </source>
</evidence>
<dbReference type="Pfam" id="PF00375">
    <property type="entry name" value="SDF"/>
    <property type="match status" value="1"/>
</dbReference>
<dbReference type="GO" id="GO:0015293">
    <property type="term" value="F:symporter activity"/>
    <property type="evidence" value="ECO:0007669"/>
    <property type="project" value="InterPro"/>
</dbReference>
<feature type="transmembrane region" description="Helical" evidence="8">
    <location>
        <begin position="134"/>
        <end position="153"/>
    </location>
</feature>
<comment type="subcellular location">
    <subcellularLocation>
        <location evidence="1">Membrane</location>
        <topology evidence="1">Multi-pass membrane protein</topology>
    </subcellularLocation>
</comment>
<feature type="domain" description="Solute-binding protein family 3/N-terminal" evidence="9">
    <location>
        <begin position="473"/>
        <end position="697"/>
    </location>
</feature>
<keyword evidence="4 8" id="KW-0812">Transmembrane</keyword>
<keyword evidence="6 8" id="KW-1133">Transmembrane helix</keyword>
<feature type="transmembrane region" description="Helical" evidence="8">
    <location>
        <begin position="402"/>
        <end position="421"/>
    </location>
</feature>
<evidence type="ECO:0000313" key="10">
    <source>
        <dbReference type="EMBL" id="OAI16139.1"/>
    </source>
</evidence>
<dbReference type="Pfam" id="PF00497">
    <property type="entry name" value="SBP_bac_3"/>
    <property type="match status" value="1"/>
</dbReference>
<dbReference type="EMBL" id="LUUI01000098">
    <property type="protein sequence ID" value="OAI16139.1"/>
    <property type="molecule type" value="Genomic_DNA"/>
</dbReference>
<dbReference type="PANTHER" id="PTHR35936:SF19">
    <property type="entry name" value="AMINO-ACID-BINDING PROTEIN YXEM-RELATED"/>
    <property type="match status" value="1"/>
</dbReference>
<dbReference type="Proteomes" id="UP000078476">
    <property type="component" value="Unassembled WGS sequence"/>
</dbReference>